<reference evidence="1 2" key="1">
    <citation type="journal article" date="2018" name="Sci. Rep.">
        <title>Genomic signatures of local adaptation to the degree of environmental predictability in rotifers.</title>
        <authorList>
            <person name="Franch-Gras L."/>
            <person name="Hahn C."/>
            <person name="Garcia-Roger E.M."/>
            <person name="Carmona M.J."/>
            <person name="Serra M."/>
            <person name="Gomez A."/>
        </authorList>
    </citation>
    <scope>NUCLEOTIDE SEQUENCE [LARGE SCALE GENOMIC DNA]</scope>
    <source>
        <strain evidence="1">HYR1</strain>
    </source>
</reference>
<evidence type="ECO:0000313" key="2">
    <source>
        <dbReference type="Proteomes" id="UP000276133"/>
    </source>
</evidence>
<accession>A0A3M7S671</accession>
<protein>
    <submittedName>
        <fullName evidence="1">Uncharacterized protein</fullName>
    </submittedName>
</protein>
<proteinExistence type="predicted"/>
<gene>
    <name evidence="1" type="ORF">BpHYR1_045605</name>
</gene>
<comment type="caution">
    <text evidence="1">The sequence shown here is derived from an EMBL/GenBank/DDBJ whole genome shotgun (WGS) entry which is preliminary data.</text>
</comment>
<dbReference type="AlphaFoldDB" id="A0A3M7S671"/>
<sequence>MQDSTFHSLAVPTAACVELELEEDAEESGDRDDDTFFVFVLTLTSLGLNISLIKNEFFLEPDVLALLSTLVSFLGRSYGDSRVLATKFYQQIKALNKKTNFSRISNEFKREKKKINL</sequence>
<evidence type="ECO:0000313" key="1">
    <source>
        <dbReference type="EMBL" id="RNA31271.1"/>
    </source>
</evidence>
<organism evidence="1 2">
    <name type="scientific">Brachionus plicatilis</name>
    <name type="common">Marine rotifer</name>
    <name type="synonym">Brachionus muelleri</name>
    <dbReference type="NCBI Taxonomy" id="10195"/>
    <lineage>
        <taxon>Eukaryota</taxon>
        <taxon>Metazoa</taxon>
        <taxon>Spiralia</taxon>
        <taxon>Gnathifera</taxon>
        <taxon>Rotifera</taxon>
        <taxon>Eurotatoria</taxon>
        <taxon>Monogononta</taxon>
        <taxon>Pseudotrocha</taxon>
        <taxon>Ploima</taxon>
        <taxon>Brachionidae</taxon>
        <taxon>Brachionus</taxon>
    </lineage>
</organism>
<name>A0A3M7S671_BRAPC</name>
<keyword evidence="2" id="KW-1185">Reference proteome</keyword>
<dbReference type="EMBL" id="REGN01001959">
    <property type="protein sequence ID" value="RNA31271.1"/>
    <property type="molecule type" value="Genomic_DNA"/>
</dbReference>
<dbReference type="Proteomes" id="UP000276133">
    <property type="component" value="Unassembled WGS sequence"/>
</dbReference>